<reference evidence="1 2" key="1">
    <citation type="journal article" date="2014" name="PLoS Genet.">
        <title>Hidden diversity in honey bee gut symbionts detected by single-cell genomics.</title>
        <authorList>
            <person name="Engel P."/>
            <person name="Stepanauskas R."/>
            <person name="Moran N."/>
        </authorList>
    </citation>
    <scope>NUCLEOTIDE SEQUENCE [LARGE SCALE GENOMIC DNA]</scope>
    <source>
        <strain evidence="1 2">SCGC AB-598-J21</strain>
    </source>
</reference>
<name>A0A074V6Y6_9NEIS</name>
<dbReference type="AlphaFoldDB" id="A0A074V6Y6"/>
<accession>A0A074V6Y6</accession>
<dbReference type="Proteomes" id="UP000027644">
    <property type="component" value="Unassembled WGS sequence"/>
</dbReference>
<comment type="caution">
    <text evidence="1">The sequence shown here is derived from an EMBL/GenBank/DDBJ whole genome shotgun (WGS) entry which is preliminary data.</text>
</comment>
<sequence>MDNSYKVKEKIIYCSHTSKVLIHEEIQYMINLIH</sequence>
<organism evidence="1 2">
    <name type="scientific">Snodgrassella alvi SCGC AB-598-J21</name>
    <dbReference type="NCBI Taxonomy" id="1385367"/>
    <lineage>
        <taxon>Bacteria</taxon>
        <taxon>Pseudomonadati</taxon>
        <taxon>Pseudomonadota</taxon>
        <taxon>Betaproteobacteria</taxon>
        <taxon>Neisseriales</taxon>
        <taxon>Neisseriaceae</taxon>
        <taxon>Snodgrassella</taxon>
    </lineage>
</organism>
<evidence type="ECO:0000313" key="1">
    <source>
        <dbReference type="EMBL" id="KEQ00946.1"/>
    </source>
</evidence>
<gene>
    <name evidence="1" type="ORF">SASC598J21_013050</name>
</gene>
<evidence type="ECO:0000313" key="2">
    <source>
        <dbReference type="Proteomes" id="UP000027644"/>
    </source>
</evidence>
<dbReference type="EMBL" id="AVQL01000441">
    <property type="protein sequence ID" value="KEQ00946.1"/>
    <property type="molecule type" value="Genomic_DNA"/>
</dbReference>
<protein>
    <submittedName>
        <fullName evidence="1">Uncharacterized protein</fullName>
    </submittedName>
</protein>
<proteinExistence type="predicted"/>